<gene>
    <name evidence="1" type="ORF">C9374_010334</name>
</gene>
<dbReference type="GeneID" id="68102788"/>
<keyword evidence="2" id="KW-1185">Reference proteome</keyword>
<dbReference type="EMBL" id="PYSW02000041">
    <property type="protein sequence ID" value="KAG2374960.1"/>
    <property type="molecule type" value="Genomic_DNA"/>
</dbReference>
<proteinExistence type="predicted"/>
<evidence type="ECO:0000313" key="1">
    <source>
        <dbReference type="EMBL" id="KAG2374960.1"/>
    </source>
</evidence>
<evidence type="ECO:0008006" key="3">
    <source>
        <dbReference type="Google" id="ProtNLM"/>
    </source>
</evidence>
<protein>
    <recommendedName>
        <fullName evidence="3">START domain-containing protein</fullName>
    </recommendedName>
</protein>
<dbReference type="SUPFAM" id="SSF55961">
    <property type="entry name" value="Bet v1-like"/>
    <property type="match status" value="1"/>
</dbReference>
<dbReference type="RefSeq" id="XP_044544134.1">
    <property type="nucleotide sequence ID" value="XM_044685867.1"/>
</dbReference>
<name>A0AA88KDS6_NAELO</name>
<evidence type="ECO:0000313" key="2">
    <source>
        <dbReference type="Proteomes" id="UP000816034"/>
    </source>
</evidence>
<sequence length="189" mass="21797">MNSSDSSNPSIRSSLKQHWYQAREKGLKLSSPEVLHDGTTFKYYHTKNDLLIFVKEFDAHTMRSDIVEKWHDEEGDWFVQYFASPSLGQRIDFHLHGVPEGYQLPSNIQPVKGAVRGENIFSTLRLKQLENGDLKMVYVNQAKPNGWIPFSIINASIYGVPQVLRQTALYLRKTLRHLTKYEEGSTNLK</sequence>
<accession>A0AA88KDS6</accession>
<reference evidence="1 2" key="1">
    <citation type="journal article" date="2018" name="BMC Genomics">
        <title>The genome of Naegleria lovaniensis, the basis for a comparative approach to unravel pathogenicity factors of the human pathogenic amoeba N. fowleri.</title>
        <authorList>
            <person name="Liechti N."/>
            <person name="Schurch N."/>
            <person name="Bruggmann R."/>
            <person name="Wittwer M."/>
        </authorList>
    </citation>
    <scope>NUCLEOTIDE SEQUENCE [LARGE SCALE GENOMIC DNA]</scope>
    <source>
        <strain evidence="1 2">ATCC 30569</strain>
    </source>
</reference>
<dbReference type="Proteomes" id="UP000816034">
    <property type="component" value="Unassembled WGS sequence"/>
</dbReference>
<dbReference type="Gene3D" id="3.30.530.20">
    <property type="match status" value="1"/>
</dbReference>
<dbReference type="AlphaFoldDB" id="A0AA88KDS6"/>
<comment type="caution">
    <text evidence="1">The sequence shown here is derived from an EMBL/GenBank/DDBJ whole genome shotgun (WGS) entry which is preliminary data.</text>
</comment>
<organism evidence="1 2">
    <name type="scientific">Naegleria lovaniensis</name>
    <name type="common">Amoeba</name>
    <dbReference type="NCBI Taxonomy" id="51637"/>
    <lineage>
        <taxon>Eukaryota</taxon>
        <taxon>Discoba</taxon>
        <taxon>Heterolobosea</taxon>
        <taxon>Tetramitia</taxon>
        <taxon>Eutetramitia</taxon>
        <taxon>Vahlkampfiidae</taxon>
        <taxon>Naegleria</taxon>
    </lineage>
</organism>
<dbReference type="InterPro" id="IPR023393">
    <property type="entry name" value="START-like_dom_sf"/>
</dbReference>